<dbReference type="InterPro" id="IPR013786">
    <property type="entry name" value="AcylCoA_DH/ox_N"/>
</dbReference>
<dbReference type="InterPro" id="IPR009075">
    <property type="entry name" value="AcylCo_DH/oxidase_C"/>
</dbReference>
<evidence type="ECO:0000256" key="5">
    <source>
        <dbReference type="RuleBase" id="RU362125"/>
    </source>
</evidence>
<dbReference type="InterPro" id="IPR037069">
    <property type="entry name" value="AcylCoA_DH/ox_N_sf"/>
</dbReference>
<comment type="similarity">
    <text evidence="2 5">Belongs to the acyl-CoA dehydrogenase family.</text>
</comment>
<dbReference type="EMBL" id="QVIG01000001">
    <property type="protein sequence ID" value="RGD57278.1"/>
    <property type="molecule type" value="Genomic_DNA"/>
</dbReference>
<dbReference type="Pfam" id="PF02770">
    <property type="entry name" value="Acyl-CoA_dh_M"/>
    <property type="match status" value="1"/>
</dbReference>
<dbReference type="SUPFAM" id="SSF47203">
    <property type="entry name" value="Acyl-CoA dehydrogenase C-terminal domain-like"/>
    <property type="match status" value="1"/>
</dbReference>
<sequence>MLTEAANEAARPDLSAPVSEAGRRLLGLVSEQVPAIRADADVRDRTGTFPVEVFERFARAGVLGGTVPAELGGLGVDRLHDVALALQEVARADASTALALHVQFSRGLTLAYEWRNGKPEAAALAERVLRAMATGEARVCGAVKDPPGTVTRLEPDGSGGWLLSGRKTLVSMAPVATHFFAYALVEADGRTCLAAPLVALGTPGLTVLDTWDGLGMRASGTWDIAFDRCPVPDADVLVRGPVGERGDAALAGQTVSSITMLGIYLGVARAARDAAVEWQRERPGAPAAVRTLVAEVEARLYAARATTAAALAEADALTAGVPDPAVRGPRMMTAFQCAKLTLNRLAPDIVNDCLTIVGGASYAGSSSLARLYRDVRAGWFMQPYTYPDAVDHLSARALRIDRDDDYMSTRAARPAGRR</sequence>
<feature type="domain" description="Acyl-CoA dehydrogenase/oxidase N-terminal" evidence="8">
    <location>
        <begin position="38"/>
        <end position="136"/>
    </location>
</feature>
<feature type="domain" description="Acyl-CoA dehydrogenase/oxidase C-terminal" evidence="6">
    <location>
        <begin position="258"/>
        <end position="377"/>
    </location>
</feature>
<dbReference type="PANTHER" id="PTHR43884:SF12">
    <property type="entry name" value="ISOVALERYL-COA DEHYDROGENASE, MITOCHONDRIAL-RELATED"/>
    <property type="match status" value="1"/>
</dbReference>
<protein>
    <submittedName>
        <fullName evidence="9">Acyl-CoA dehydrogenase</fullName>
    </submittedName>
</protein>
<evidence type="ECO:0000256" key="2">
    <source>
        <dbReference type="ARBA" id="ARBA00009347"/>
    </source>
</evidence>
<evidence type="ECO:0000313" key="10">
    <source>
        <dbReference type="Proteomes" id="UP000263377"/>
    </source>
</evidence>
<dbReference type="InterPro" id="IPR006091">
    <property type="entry name" value="Acyl-CoA_Oxase/DH_mid-dom"/>
</dbReference>
<gene>
    <name evidence="9" type="ORF">DR950_05250</name>
</gene>
<dbReference type="GO" id="GO:0050660">
    <property type="term" value="F:flavin adenine dinucleotide binding"/>
    <property type="evidence" value="ECO:0007669"/>
    <property type="project" value="InterPro"/>
</dbReference>
<dbReference type="Pfam" id="PF00441">
    <property type="entry name" value="Acyl-CoA_dh_1"/>
    <property type="match status" value="1"/>
</dbReference>
<dbReference type="InterPro" id="IPR036250">
    <property type="entry name" value="AcylCo_DH-like_C"/>
</dbReference>
<dbReference type="GO" id="GO:0003995">
    <property type="term" value="F:acyl-CoA dehydrogenase activity"/>
    <property type="evidence" value="ECO:0007669"/>
    <property type="project" value="TreeGrafter"/>
</dbReference>
<keyword evidence="3 5" id="KW-0285">Flavoprotein</keyword>
<evidence type="ECO:0000259" key="8">
    <source>
        <dbReference type="Pfam" id="PF02771"/>
    </source>
</evidence>
<dbReference type="InterPro" id="IPR046373">
    <property type="entry name" value="Acyl-CoA_Oxase/DH_mid-dom_sf"/>
</dbReference>
<keyword evidence="5" id="KW-0560">Oxidoreductase</keyword>
<feature type="domain" description="Acyl-CoA oxidase/dehydrogenase middle" evidence="7">
    <location>
        <begin position="150"/>
        <end position="229"/>
    </location>
</feature>
<evidence type="ECO:0000259" key="6">
    <source>
        <dbReference type="Pfam" id="PF00441"/>
    </source>
</evidence>
<dbReference type="PANTHER" id="PTHR43884">
    <property type="entry name" value="ACYL-COA DEHYDROGENASE"/>
    <property type="match status" value="1"/>
</dbReference>
<accession>A0A372ZN20</accession>
<dbReference type="Proteomes" id="UP000263377">
    <property type="component" value="Unassembled WGS sequence"/>
</dbReference>
<evidence type="ECO:0000256" key="1">
    <source>
        <dbReference type="ARBA" id="ARBA00001974"/>
    </source>
</evidence>
<keyword evidence="10" id="KW-1185">Reference proteome</keyword>
<dbReference type="InterPro" id="IPR009100">
    <property type="entry name" value="AcylCoA_DH/oxidase_NM_dom_sf"/>
</dbReference>
<evidence type="ECO:0000256" key="3">
    <source>
        <dbReference type="ARBA" id="ARBA00022630"/>
    </source>
</evidence>
<dbReference type="Gene3D" id="2.40.110.10">
    <property type="entry name" value="Butyryl-CoA Dehydrogenase, subunit A, domain 2"/>
    <property type="match status" value="1"/>
</dbReference>
<keyword evidence="4 5" id="KW-0274">FAD</keyword>
<dbReference type="RefSeq" id="WP_049650263.1">
    <property type="nucleotide sequence ID" value="NZ_QVIG01000001.1"/>
</dbReference>
<evidence type="ECO:0000256" key="4">
    <source>
        <dbReference type="ARBA" id="ARBA00022827"/>
    </source>
</evidence>
<dbReference type="Gene3D" id="1.20.140.10">
    <property type="entry name" value="Butyryl-CoA Dehydrogenase, subunit A, domain 3"/>
    <property type="match status" value="1"/>
</dbReference>
<organism evidence="9 10">
    <name type="scientific">Kitasatospora xanthocidica</name>
    <dbReference type="NCBI Taxonomy" id="83382"/>
    <lineage>
        <taxon>Bacteria</taxon>
        <taxon>Bacillati</taxon>
        <taxon>Actinomycetota</taxon>
        <taxon>Actinomycetes</taxon>
        <taxon>Kitasatosporales</taxon>
        <taxon>Streptomycetaceae</taxon>
        <taxon>Kitasatospora</taxon>
    </lineage>
</organism>
<dbReference type="Gene3D" id="1.10.540.10">
    <property type="entry name" value="Acyl-CoA dehydrogenase/oxidase, N-terminal domain"/>
    <property type="match status" value="1"/>
</dbReference>
<name>A0A372ZN20_9ACTN</name>
<dbReference type="AlphaFoldDB" id="A0A372ZN20"/>
<evidence type="ECO:0000259" key="7">
    <source>
        <dbReference type="Pfam" id="PF02770"/>
    </source>
</evidence>
<comment type="caution">
    <text evidence="9">The sequence shown here is derived from an EMBL/GenBank/DDBJ whole genome shotgun (WGS) entry which is preliminary data.</text>
</comment>
<dbReference type="SUPFAM" id="SSF56645">
    <property type="entry name" value="Acyl-CoA dehydrogenase NM domain-like"/>
    <property type="match status" value="1"/>
</dbReference>
<proteinExistence type="inferred from homology"/>
<comment type="cofactor">
    <cofactor evidence="1 5">
        <name>FAD</name>
        <dbReference type="ChEBI" id="CHEBI:57692"/>
    </cofactor>
</comment>
<dbReference type="PIRSF" id="PIRSF016578">
    <property type="entry name" value="HsaA"/>
    <property type="match status" value="1"/>
</dbReference>
<reference evidence="9 10" key="1">
    <citation type="submission" date="2018-08" db="EMBL/GenBank/DDBJ databases">
        <title>Diversity &amp; Physiological Properties of Lignin-Decomposing Actinobacteria from Soil.</title>
        <authorList>
            <person name="Roh S.G."/>
            <person name="Kim S.B."/>
        </authorList>
    </citation>
    <scope>NUCLEOTIDE SEQUENCE [LARGE SCALE GENOMIC DNA]</scope>
    <source>
        <strain evidence="9 10">MMS17-GH009</strain>
    </source>
</reference>
<evidence type="ECO:0000313" key="9">
    <source>
        <dbReference type="EMBL" id="RGD57278.1"/>
    </source>
</evidence>
<dbReference type="Pfam" id="PF02771">
    <property type="entry name" value="Acyl-CoA_dh_N"/>
    <property type="match status" value="1"/>
</dbReference>